<evidence type="ECO:0000256" key="3">
    <source>
        <dbReference type="ARBA" id="ARBA00023067"/>
    </source>
</evidence>
<evidence type="ECO:0000313" key="7">
    <source>
        <dbReference type="Proteomes" id="UP000315947"/>
    </source>
</evidence>
<comment type="function">
    <text evidence="1">Histone-like DNA-binding protein which is capable of wrapping DNA to stabilize it, and thus to prevent its denaturation under extreme environmental conditions.</text>
</comment>
<dbReference type="EMBL" id="CP041614">
    <property type="protein sequence ID" value="QDO84986.1"/>
    <property type="molecule type" value="Genomic_DNA"/>
</dbReference>
<organism evidence="6 7">
    <name type="scientific">Shewanella psychropiezotolerans</name>
    <dbReference type="NCBI Taxonomy" id="2593655"/>
    <lineage>
        <taxon>Bacteria</taxon>
        <taxon>Pseudomonadati</taxon>
        <taxon>Pseudomonadota</taxon>
        <taxon>Gammaproteobacteria</taxon>
        <taxon>Alteromonadales</taxon>
        <taxon>Shewanellaceae</taxon>
        <taxon>Shewanella</taxon>
    </lineage>
</organism>
<sequence>MNVKIHLIDLAQRLSHEFSIPQRDAMLIVEATRDFFIESIRAQQRIEIRGFGVIKYNIRPSGIKRNPKTDQQIIVPEKIVPWFVPSRSTTDISP</sequence>
<dbReference type="RefSeq" id="WP_144047332.1">
    <property type="nucleotide sequence ID" value="NZ_CP041614.1"/>
</dbReference>
<name>A0ABX5X0W0_9GAMM</name>
<comment type="similarity">
    <text evidence="2 5">Belongs to the bacterial histone-like protein family.</text>
</comment>
<proteinExistence type="inferred from homology"/>
<dbReference type="InterPro" id="IPR010992">
    <property type="entry name" value="IHF-like_DNA-bd_dom_sf"/>
</dbReference>
<evidence type="ECO:0000313" key="6">
    <source>
        <dbReference type="EMBL" id="QDO84986.1"/>
    </source>
</evidence>
<protein>
    <submittedName>
        <fullName evidence="6">Integration host factor subunit beta</fullName>
    </submittedName>
</protein>
<dbReference type="SMART" id="SM00411">
    <property type="entry name" value="BHL"/>
    <property type="match status" value="1"/>
</dbReference>
<keyword evidence="3" id="KW-0226">DNA condensation</keyword>
<dbReference type="InterPro" id="IPR000119">
    <property type="entry name" value="Hist_DNA-bd"/>
</dbReference>
<reference evidence="6 7" key="1">
    <citation type="submission" date="2019-07" db="EMBL/GenBank/DDBJ databases">
        <title>Shewanella sp. YLB-06 whole genomic sequence.</title>
        <authorList>
            <person name="Yu L."/>
        </authorList>
    </citation>
    <scope>NUCLEOTIDE SEQUENCE [LARGE SCALE GENOMIC DNA]</scope>
    <source>
        <strain evidence="6 7">YLB-06</strain>
    </source>
</reference>
<evidence type="ECO:0000256" key="5">
    <source>
        <dbReference type="RuleBase" id="RU003939"/>
    </source>
</evidence>
<evidence type="ECO:0000256" key="1">
    <source>
        <dbReference type="ARBA" id="ARBA00003819"/>
    </source>
</evidence>
<evidence type="ECO:0000256" key="4">
    <source>
        <dbReference type="ARBA" id="ARBA00023125"/>
    </source>
</evidence>
<dbReference type="Pfam" id="PF00216">
    <property type="entry name" value="Bac_DNA_binding"/>
    <property type="match status" value="1"/>
</dbReference>
<dbReference type="SUPFAM" id="SSF47729">
    <property type="entry name" value="IHF-like DNA-binding proteins"/>
    <property type="match status" value="1"/>
</dbReference>
<keyword evidence="4" id="KW-0238">DNA-binding</keyword>
<dbReference type="PANTHER" id="PTHR33175">
    <property type="entry name" value="DNA-BINDING PROTEIN HU"/>
    <property type="match status" value="1"/>
</dbReference>
<gene>
    <name evidence="6" type="ORF">FM037_19355</name>
</gene>
<dbReference type="Proteomes" id="UP000315947">
    <property type="component" value="Chromosome"/>
</dbReference>
<evidence type="ECO:0000256" key="2">
    <source>
        <dbReference type="ARBA" id="ARBA00010529"/>
    </source>
</evidence>
<dbReference type="Gene3D" id="4.10.520.10">
    <property type="entry name" value="IHF-like DNA-binding proteins"/>
    <property type="match status" value="1"/>
</dbReference>
<accession>A0ABX5X0W0</accession>
<dbReference type="PANTHER" id="PTHR33175:SF3">
    <property type="entry name" value="DNA-BINDING PROTEIN HU-BETA"/>
    <property type="match status" value="1"/>
</dbReference>
<keyword evidence="7" id="KW-1185">Reference proteome</keyword>